<dbReference type="Gene3D" id="2.30.30.140">
    <property type="match status" value="2"/>
</dbReference>
<dbReference type="Pfam" id="PF00567">
    <property type="entry name" value="TUDOR"/>
    <property type="match status" value="2"/>
</dbReference>
<dbReference type="PROSITE" id="PS50304">
    <property type="entry name" value="TUDOR"/>
    <property type="match status" value="1"/>
</dbReference>
<dbReference type="PANTHER" id="PTHR22948">
    <property type="entry name" value="TUDOR DOMAIN CONTAINING PROTEIN"/>
    <property type="match status" value="1"/>
</dbReference>
<evidence type="ECO:0000256" key="3">
    <source>
        <dbReference type="ARBA" id="ARBA00022833"/>
    </source>
</evidence>
<dbReference type="SUPFAM" id="SSF63748">
    <property type="entry name" value="Tudor/PWWP/MBT"/>
    <property type="match status" value="2"/>
</dbReference>
<dbReference type="Pfam" id="PF01753">
    <property type="entry name" value="zf-MYND"/>
    <property type="match status" value="1"/>
</dbReference>
<reference evidence="8" key="1">
    <citation type="submission" date="2020-05" db="UniProtKB">
        <authorList>
            <consortium name="EnsemblMetazoa"/>
        </authorList>
    </citation>
    <scope>IDENTIFICATION</scope>
    <source>
        <strain evidence="8">FUMOZ</strain>
    </source>
</reference>
<dbReference type="InterPro" id="IPR002999">
    <property type="entry name" value="Tudor"/>
</dbReference>
<dbReference type="AlphaFoldDB" id="A0A182R479"/>
<sequence length="685" mass="75582">MATTQSPPLLCVPRVECAMCKVVGAKFVCATCGTFYCNVPCQVKHWPTHRSLCMPRLLMATSILGTSICLDQHASPVMPIPLSISNEKMNPPSMRAPNSLNVVPSLPTVPVRNDVVNTKKPANSKNKENIGSQQTVVASSATTMAKPLSNEGKAIQQKEQQPAMKSAKDANTKSSTVVAEQKVEKNGQKAVGAVMEKSSSLMDKPKQKKAEPVSKHANEINAKSTTAVCEQKVEKNGQKADGFVTPKPSSNILKPKQQKEEPVVEKVNSTNTKMSSNDGTRKESTAKNDPGKLLQYGAFPEPGSKVKISYVADDKIYIYETGPGPNGERNAVEMLFIRALECARSVKSHLSVPPLVHDIVFAGYDGEYYRAMVKSVENNMAEVFYPDFGNSQMVQWNTLKEIPDPKIKYANCLTHGVWIESIASFTQAIKEFLRQLENDATFMLLTVIDVQNSAGIKMVEMYHCSEKYHLSSKLLNIQGSCSNTKKQQPSPPKSPEKTSKFVVTNPNTYKPVHMNELIDAVCYEGKGMELMITNASNAFTENILCVMTKPTYTQYKIMIKECEMYGKIDPNPYEPKGNELCLVNKGGIWYRAVTIQSPGQNTVTVFLVDEGIIDDGVDSQIRRYPPGLTRHQFAIEYPTFLLDAIGGNEENVDTVCGKLIKADIYSSQDEDMCDTTHITILEIGK</sequence>
<dbReference type="EnsemblMetazoa" id="AFUN000971-RA">
    <property type="protein sequence ID" value="AFUN000971-PA"/>
    <property type="gene ID" value="AFUN000971"/>
</dbReference>
<keyword evidence="1" id="KW-0479">Metal-binding</keyword>
<dbReference type="VEuPathDB" id="VectorBase:AFUN2_011891"/>
<feature type="compositionally biased region" description="Basic and acidic residues" evidence="5">
    <location>
        <begin position="279"/>
        <end position="290"/>
    </location>
</feature>
<name>A0A182R479_ANOFN</name>
<dbReference type="InterPro" id="IPR002893">
    <property type="entry name" value="Znf_MYND"/>
</dbReference>
<dbReference type="InterPro" id="IPR050621">
    <property type="entry name" value="Tudor_domain_containing"/>
</dbReference>
<dbReference type="SMART" id="SM00333">
    <property type="entry name" value="TUDOR"/>
    <property type="match status" value="2"/>
</dbReference>
<evidence type="ECO:0000256" key="2">
    <source>
        <dbReference type="ARBA" id="ARBA00022771"/>
    </source>
</evidence>
<accession>A0A182R479</accession>
<dbReference type="PANTHER" id="PTHR22948:SF76">
    <property type="entry name" value="FI20010P1-RELATED"/>
    <property type="match status" value="1"/>
</dbReference>
<dbReference type="PROSITE" id="PS50865">
    <property type="entry name" value="ZF_MYND_2"/>
    <property type="match status" value="1"/>
</dbReference>
<evidence type="ECO:0000256" key="1">
    <source>
        <dbReference type="ARBA" id="ARBA00022723"/>
    </source>
</evidence>
<dbReference type="VEuPathDB" id="VectorBase:AFUN000971"/>
<dbReference type="GO" id="GO:0008270">
    <property type="term" value="F:zinc ion binding"/>
    <property type="evidence" value="ECO:0007669"/>
    <property type="project" value="UniProtKB-KW"/>
</dbReference>
<feature type="domain" description="MYND-type" evidence="7">
    <location>
        <begin position="17"/>
        <end position="53"/>
    </location>
</feature>
<protein>
    <recommendedName>
        <fullName evidence="9">MYND-type domain-containing protein</fullName>
    </recommendedName>
</protein>
<dbReference type="CDD" id="cd20379">
    <property type="entry name" value="Tudor_dTUD-like"/>
    <property type="match status" value="1"/>
</dbReference>
<feature type="compositionally biased region" description="Basic and acidic residues" evidence="5">
    <location>
        <begin position="203"/>
        <end position="215"/>
    </location>
</feature>
<evidence type="ECO:0000259" key="7">
    <source>
        <dbReference type="PROSITE" id="PS50865"/>
    </source>
</evidence>
<feature type="region of interest" description="Disordered" evidence="5">
    <location>
        <begin position="239"/>
        <end position="296"/>
    </location>
</feature>
<keyword evidence="3" id="KW-0862">Zinc</keyword>
<evidence type="ECO:0000259" key="6">
    <source>
        <dbReference type="PROSITE" id="PS50304"/>
    </source>
</evidence>
<feature type="compositionally biased region" description="Polar residues" evidence="5">
    <location>
        <begin position="267"/>
        <end position="278"/>
    </location>
</feature>
<keyword evidence="2 4" id="KW-0863">Zinc-finger</keyword>
<proteinExistence type="predicted"/>
<dbReference type="SUPFAM" id="SSF144232">
    <property type="entry name" value="HIT/MYND zinc finger-like"/>
    <property type="match status" value="1"/>
</dbReference>
<organism evidence="8">
    <name type="scientific">Anopheles funestus</name>
    <name type="common">African malaria mosquito</name>
    <dbReference type="NCBI Taxonomy" id="62324"/>
    <lineage>
        <taxon>Eukaryota</taxon>
        <taxon>Metazoa</taxon>
        <taxon>Ecdysozoa</taxon>
        <taxon>Arthropoda</taxon>
        <taxon>Hexapoda</taxon>
        <taxon>Insecta</taxon>
        <taxon>Pterygota</taxon>
        <taxon>Neoptera</taxon>
        <taxon>Endopterygota</taxon>
        <taxon>Diptera</taxon>
        <taxon>Nematocera</taxon>
        <taxon>Culicoidea</taxon>
        <taxon>Culicidae</taxon>
        <taxon>Anophelinae</taxon>
        <taxon>Anopheles</taxon>
    </lineage>
</organism>
<dbReference type="Gene3D" id="6.10.140.2220">
    <property type="match status" value="1"/>
</dbReference>
<feature type="region of interest" description="Disordered" evidence="5">
    <location>
        <begin position="151"/>
        <end position="215"/>
    </location>
</feature>
<evidence type="ECO:0000256" key="4">
    <source>
        <dbReference type="PROSITE-ProRule" id="PRU00134"/>
    </source>
</evidence>
<evidence type="ECO:0000256" key="5">
    <source>
        <dbReference type="SAM" id="MobiDB-lite"/>
    </source>
</evidence>
<evidence type="ECO:0008006" key="9">
    <source>
        <dbReference type="Google" id="ProtNLM"/>
    </source>
</evidence>
<dbReference type="STRING" id="62324.A0A182R479"/>
<feature type="domain" description="Tudor" evidence="6">
    <location>
        <begin position="353"/>
        <end position="409"/>
    </location>
</feature>
<evidence type="ECO:0000313" key="8">
    <source>
        <dbReference type="EnsemblMetazoa" id="AFUN000971-PA"/>
    </source>
</evidence>